<protein>
    <submittedName>
        <fullName evidence="2">Uncharacterized protein</fullName>
    </submittedName>
</protein>
<accession>A0A392SEJ0</accession>
<dbReference type="Proteomes" id="UP000265520">
    <property type="component" value="Unassembled WGS sequence"/>
</dbReference>
<evidence type="ECO:0000313" key="3">
    <source>
        <dbReference type="Proteomes" id="UP000265520"/>
    </source>
</evidence>
<name>A0A392SEJ0_9FABA</name>
<feature type="non-terminal residue" evidence="2">
    <location>
        <position position="1"/>
    </location>
</feature>
<keyword evidence="3" id="KW-1185">Reference proteome</keyword>
<proteinExistence type="predicted"/>
<dbReference type="AlphaFoldDB" id="A0A392SEJ0"/>
<feature type="non-terminal residue" evidence="2">
    <location>
        <position position="107"/>
    </location>
</feature>
<feature type="compositionally biased region" description="Basic and acidic residues" evidence="1">
    <location>
        <begin position="87"/>
        <end position="101"/>
    </location>
</feature>
<reference evidence="2 3" key="1">
    <citation type="journal article" date="2018" name="Front. Plant Sci.">
        <title>Red Clover (Trifolium pratense) and Zigzag Clover (T. medium) - A Picture of Genomic Similarities and Differences.</title>
        <authorList>
            <person name="Dluhosova J."/>
            <person name="Istvanek J."/>
            <person name="Nedelnik J."/>
            <person name="Repkova J."/>
        </authorList>
    </citation>
    <scope>NUCLEOTIDE SEQUENCE [LARGE SCALE GENOMIC DNA]</scope>
    <source>
        <strain evidence="3">cv. 10/8</strain>
        <tissue evidence="2">Leaf</tissue>
    </source>
</reference>
<sequence>DENLGKVDLNPTVDDTTVGEATTKAIDDSTVDPIKATVPETHAEQDVTTSGQTSDKHDDVPNAPASVMPENFENVVPETPEDEENWSEDHTVVNSHSDESIKTISVE</sequence>
<dbReference type="EMBL" id="LXQA010356359">
    <property type="protein sequence ID" value="MCI46360.1"/>
    <property type="molecule type" value="Genomic_DNA"/>
</dbReference>
<comment type="caution">
    <text evidence="2">The sequence shown here is derived from an EMBL/GenBank/DDBJ whole genome shotgun (WGS) entry which is preliminary data.</text>
</comment>
<feature type="region of interest" description="Disordered" evidence="1">
    <location>
        <begin position="29"/>
        <end position="107"/>
    </location>
</feature>
<evidence type="ECO:0000313" key="2">
    <source>
        <dbReference type="EMBL" id="MCI46360.1"/>
    </source>
</evidence>
<organism evidence="2 3">
    <name type="scientific">Trifolium medium</name>
    <dbReference type="NCBI Taxonomy" id="97028"/>
    <lineage>
        <taxon>Eukaryota</taxon>
        <taxon>Viridiplantae</taxon>
        <taxon>Streptophyta</taxon>
        <taxon>Embryophyta</taxon>
        <taxon>Tracheophyta</taxon>
        <taxon>Spermatophyta</taxon>
        <taxon>Magnoliopsida</taxon>
        <taxon>eudicotyledons</taxon>
        <taxon>Gunneridae</taxon>
        <taxon>Pentapetalae</taxon>
        <taxon>rosids</taxon>
        <taxon>fabids</taxon>
        <taxon>Fabales</taxon>
        <taxon>Fabaceae</taxon>
        <taxon>Papilionoideae</taxon>
        <taxon>50 kb inversion clade</taxon>
        <taxon>NPAAA clade</taxon>
        <taxon>Hologalegina</taxon>
        <taxon>IRL clade</taxon>
        <taxon>Trifolieae</taxon>
        <taxon>Trifolium</taxon>
    </lineage>
</organism>
<evidence type="ECO:0000256" key="1">
    <source>
        <dbReference type="SAM" id="MobiDB-lite"/>
    </source>
</evidence>